<evidence type="ECO:0000313" key="1">
    <source>
        <dbReference type="EMBL" id="RMX61027.1"/>
    </source>
</evidence>
<name>A0A3M6V556_POCDA</name>
<gene>
    <name evidence="1" type="ORF">pdam_00007546</name>
</gene>
<feature type="non-terminal residue" evidence="1">
    <location>
        <position position="1"/>
    </location>
</feature>
<evidence type="ECO:0000313" key="2">
    <source>
        <dbReference type="Proteomes" id="UP000275408"/>
    </source>
</evidence>
<dbReference type="AlphaFoldDB" id="A0A3M6V556"/>
<protein>
    <submittedName>
        <fullName evidence="1">Uncharacterized protein</fullName>
    </submittedName>
</protein>
<proteinExistence type="predicted"/>
<feature type="non-terminal residue" evidence="1">
    <location>
        <position position="77"/>
    </location>
</feature>
<comment type="caution">
    <text evidence="1">The sequence shown here is derived from an EMBL/GenBank/DDBJ whole genome shotgun (WGS) entry which is preliminary data.</text>
</comment>
<accession>A0A3M6V556</accession>
<reference evidence="1 2" key="1">
    <citation type="journal article" date="2018" name="Sci. Rep.">
        <title>Comparative analysis of the Pocillopora damicornis genome highlights role of immune system in coral evolution.</title>
        <authorList>
            <person name="Cunning R."/>
            <person name="Bay R.A."/>
            <person name="Gillette P."/>
            <person name="Baker A.C."/>
            <person name="Traylor-Knowles N."/>
        </authorList>
    </citation>
    <scope>NUCLEOTIDE SEQUENCE [LARGE SCALE GENOMIC DNA]</scope>
    <source>
        <strain evidence="1">RSMAS</strain>
        <tissue evidence="1">Whole animal</tissue>
    </source>
</reference>
<sequence length="77" mass="8825">CVCVGIWKQGKSSSWLTDYLNNRAQVTVVNFNQWEELRPIFVYYDMLEAVTSGISTCMLTILQFTASDLPLIKHVTH</sequence>
<dbReference type="Proteomes" id="UP000275408">
    <property type="component" value="Unassembled WGS sequence"/>
</dbReference>
<organism evidence="1 2">
    <name type="scientific">Pocillopora damicornis</name>
    <name type="common">Cauliflower coral</name>
    <name type="synonym">Millepora damicornis</name>
    <dbReference type="NCBI Taxonomy" id="46731"/>
    <lineage>
        <taxon>Eukaryota</taxon>
        <taxon>Metazoa</taxon>
        <taxon>Cnidaria</taxon>
        <taxon>Anthozoa</taxon>
        <taxon>Hexacorallia</taxon>
        <taxon>Scleractinia</taxon>
        <taxon>Astrocoeniina</taxon>
        <taxon>Pocilloporidae</taxon>
        <taxon>Pocillopora</taxon>
    </lineage>
</organism>
<dbReference type="EMBL" id="RCHS01000085">
    <property type="protein sequence ID" value="RMX61027.1"/>
    <property type="molecule type" value="Genomic_DNA"/>
</dbReference>
<keyword evidence="2" id="KW-1185">Reference proteome</keyword>